<keyword evidence="1" id="KW-0472">Membrane</keyword>
<organism evidence="2 3">
    <name type="scientific">Clostridium algifaecis</name>
    <dbReference type="NCBI Taxonomy" id="1472040"/>
    <lineage>
        <taxon>Bacteria</taxon>
        <taxon>Bacillati</taxon>
        <taxon>Bacillota</taxon>
        <taxon>Clostridia</taxon>
        <taxon>Eubacteriales</taxon>
        <taxon>Clostridiaceae</taxon>
        <taxon>Clostridium</taxon>
    </lineage>
</organism>
<evidence type="ECO:0000313" key="3">
    <source>
        <dbReference type="Proteomes" id="UP001519307"/>
    </source>
</evidence>
<keyword evidence="1" id="KW-1133">Transmembrane helix</keyword>
<dbReference type="RefSeq" id="WP_209703384.1">
    <property type="nucleotide sequence ID" value="NZ_JAGGLM010000035.1"/>
</dbReference>
<evidence type="ECO:0000313" key="2">
    <source>
        <dbReference type="EMBL" id="MBP2034152.1"/>
    </source>
</evidence>
<dbReference type="EMBL" id="JAGGLM010000035">
    <property type="protein sequence ID" value="MBP2034152.1"/>
    <property type="molecule type" value="Genomic_DNA"/>
</dbReference>
<feature type="transmembrane region" description="Helical" evidence="1">
    <location>
        <begin position="7"/>
        <end position="27"/>
    </location>
</feature>
<keyword evidence="3" id="KW-1185">Reference proteome</keyword>
<comment type="caution">
    <text evidence="2">The sequence shown here is derived from an EMBL/GenBank/DDBJ whole genome shotgun (WGS) entry which is preliminary data.</text>
</comment>
<protein>
    <submittedName>
        <fullName evidence="2">Tic20 family protein</fullName>
    </submittedName>
</protein>
<accession>A0ABS4KVX7</accession>
<name>A0ABS4KVX7_9CLOT</name>
<reference evidence="2 3" key="1">
    <citation type="submission" date="2021-03" db="EMBL/GenBank/DDBJ databases">
        <title>Genomic Encyclopedia of Type Strains, Phase IV (KMG-IV): sequencing the most valuable type-strain genomes for metagenomic binning, comparative biology and taxonomic classification.</title>
        <authorList>
            <person name="Goeker M."/>
        </authorList>
    </citation>
    <scope>NUCLEOTIDE SEQUENCE [LARGE SCALE GENOMIC DNA]</scope>
    <source>
        <strain evidence="2 3">DSM 28783</strain>
    </source>
</reference>
<feature type="transmembrane region" description="Helical" evidence="1">
    <location>
        <begin position="39"/>
        <end position="55"/>
    </location>
</feature>
<keyword evidence="1" id="KW-0812">Transmembrane</keyword>
<proteinExistence type="predicted"/>
<feature type="transmembrane region" description="Helical" evidence="1">
    <location>
        <begin position="103"/>
        <end position="124"/>
    </location>
</feature>
<feature type="transmembrane region" description="Helical" evidence="1">
    <location>
        <begin position="76"/>
        <end position="97"/>
    </location>
</feature>
<gene>
    <name evidence="2" type="ORF">J2Z42_002884</name>
</gene>
<dbReference type="Proteomes" id="UP001519307">
    <property type="component" value="Unassembled WGS sequence"/>
</dbReference>
<sequence>MKKKVSLKIWMISKIIPALSLVLFYWMGVQMKDHPTYAYLQYIILAGMLLILYIIQKHHDIVDEYAKEILNKTDAICFKLSYVVFGIVLLPCVLININSITTGYIIVITLCIIGILRSIIFCFLDSRWF</sequence>
<evidence type="ECO:0000256" key="1">
    <source>
        <dbReference type="SAM" id="Phobius"/>
    </source>
</evidence>